<dbReference type="InterPro" id="IPR013810">
    <property type="entry name" value="Ribosomal_uS5_N"/>
</dbReference>
<dbReference type="SUPFAM" id="SSF54211">
    <property type="entry name" value="Ribosomal protein S5 domain 2-like"/>
    <property type="match status" value="1"/>
</dbReference>
<dbReference type="FunFam" id="3.30.230.10:FF:000002">
    <property type="entry name" value="30S ribosomal protein S5"/>
    <property type="match status" value="1"/>
</dbReference>
<evidence type="ECO:0000256" key="3">
    <source>
        <dbReference type="ARBA" id="ARBA00022884"/>
    </source>
</evidence>
<dbReference type="GO" id="GO:0005737">
    <property type="term" value="C:cytoplasm"/>
    <property type="evidence" value="ECO:0007669"/>
    <property type="project" value="UniProtKB-ARBA"/>
</dbReference>
<reference evidence="11 12" key="1">
    <citation type="journal article" date="2008" name="BMC Genomics">
        <title>The linear chromosome of the plant-pathogenic mycoplasma 'Candidatus Phytoplasma mali'.</title>
        <authorList>
            <person name="Kube M."/>
            <person name="Schneider B."/>
            <person name="Kuhl H."/>
            <person name="Dandekar T."/>
            <person name="Heitmann K."/>
            <person name="Migdoll A.M."/>
            <person name="Reinhardt R."/>
            <person name="Seemueller E."/>
        </authorList>
    </citation>
    <scope>NUCLEOTIDE SEQUENCE [LARGE SCALE GENOMIC DNA]</scope>
    <source>
        <strain evidence="11 12">AT</strain>
    </source>
</reference>
<dbReference type="AlphaFoldDB" id="B3R008"/>
<dbReference type="GO" id="GO:0019843">
    <property type="term" value="F:rRNA binding"/>
    <property type="evidence" value="ECO:0007669"/>
    <property type="project" value="UniProtKB-UniRule"/>
</dbReference>
<dbReference type="NCBIfam" id="TIGR01021">
    <property type="entry name" value="rpsE_bact"/>
    <property type="match status" value="1"/>
</dbReference>
<keyword evidence="4 8" id="KW-0689">Ribosomal protein</keyword>
<evidence type="ECO:0000256" key="2">
    <source>
        <dbReference type="ARBA" id="ARBA00022730"/>
    </source>
</evidence>
<dbReference type="PANTHER" id="PTHR48277:SF1">
    <property type="entry name" value="MITOCHONDRIAL RIBOSOMAL PROTEIN S5"/>
    <property type="match status" value="1"/>
</dbReference>
<dbReference type="InterPro" id="IPR020568">
    <property type="entry name" value="Ribosomal_Su5_D2-typ_SF"/>
</dbReference>
<evidence type="ECO:0000256" key="6">
    <source>
        <dbReference type="ARBA" id="ARBA00035255"/>
    </source>
</evidence>
<dbReference type="GO" id="GO:0042254">
    <property type="term" value="P:ribosome biogenesis"/>
    <property type="evidence" value="ECO:0007669"/>
    <property type="project" value="UniProtKB-ARBA"/>
</dbReference>
<dbReference type="PANTHER" id="PTHR48277">
    <property type="entry name" value="MITOCHONDRIAL RIBOSOMAL PROTEIN S5"/>
    <property type="match status" value="1"/>
</dbReference>
<dbReference type="KEGG" id="pml:ATP_00358"/>
<comment type="similarity">
    <text evidence="1 8 9">Belongs to the universal ribosomal protein uS5 family.</text>
</comment>
<dbReference type="Proteomes" id="UP000002020">
    <property type="component" value="Chromosome"/>
</dbReference>
<evidence type="ECO:0000259" key="10">
    <source>
        <dbReference type="PROSITE" id="PS50881"/>
    </source>
</evidence>
<dbReference type="PROSITE" id="PS50881">
    <property type="entry name" value="S5_DSRBD"/>
    <property type="match status" value="1"/>
</dbReference>
<dbReference type="SUPFAM" id="SSF54768">
    <property type="entry name" value="dsRNA-binding domain-like"/>
    <property type="match status" value="1"/>
</dbReference>
<dbReference type="InterPro" id="IPR005324">
    <property type="entry name" value="Ribosomal_uS5_C"/>
</dbReference>
<organism evidence="11 12">
    <name type="scientific">Phytoplasma mali (strain AT)</name>
    <dbReference type="NCBI Taxonomy" id="482235"/>
    <lineage>
        <taxon>Bacteria</taxon>
        <taxon>Bacillati</taxon>
        <taxon>Mycoplasmatota</taxon>
        <taxon>Mollicutes</taxon>
        <taxon>Acholeplasmatales</taxon>
        <taxon>Acholeplasmataceae</taxon>
        <taxon>Candidatus Phytoplasma</taxon>
        <taxon>16SrX (Apple proliferation group)</taxon>
    </lineage>
</organism>
<dbReference type="HOGENOM" id="CLU_065898_2_2_14"/>
<dbReference type="InterPro" id="IPR005712">
    <property type="entry name" value="Ribosomal_uS5_bac-type"/>
</dbReference>
<proteinExistence type="inferred from homology"/>
<evidence type="ECO:0000256" key="1">
    <source>
        <dbReference type="ARBA" id="ARBA00008945"/>
    </source>
</evidence>
<evidence type="ECO:0000256" key="9">
    <source>
        <dbReference type="RuleBase" id="RU003823"/>
    </source>
</evidence>
<comment type="domain">
    <text evidence="8">The N-terminal domain interacts with the head of the 30S subunit; the C-terminal domain interacts with the body and contacts protein S4. The interaction surface between S4 and S5 is involved in control of translational fidelity.</text>
</comment>
<comment type="subunit">
    <text evidence="7 8">Part of the 30S ribosomal subunit. Contacts proteins S4 and S8.</text>
</comment>
<gene>
    <name evidence="8 11" type="primary">rpsE</name>
    <name evidence="11" type="ordered locus">ATP_00358</name>
</gene>
<evidence type="ECO:0000256" key="4">
    <source>
        <dbReference type="ARBA" id="ARBA00022980"/>
    </source>
</evidence>
<dbReference type="InterPro" id="IPR014721">
    <property type="entry name" value="Ribsml_uS5_D2-typ_fold_subgr"/>
</dbReference>
<dbReference type="FunFam" id="3.30.160.20:FF:000001">
    <property type="entry name" value="30S ribosomal protein S5"/>
    <property type="match status" value="1"/>
</dbReference>
<dbReference type="InterPro" id="IPR000851">
    <property type="entry name" value="Ribosomal_uS5"/>
</dbReference>
<dbReference type="HAMAP" id="MF_01307_B">
    <property type="entry name" value="Ribosomal_uS5_B"/>
    <property type="match status" value="1"/>
</dbReference>
<keyword evidence="3 8" id="KW-0694">RNA-binding</keyword>
<keyword evidence="2 8" id="KW-0699">rRNA-binding</keyword>
<dbReference type="Pfam" id="PF00333">
    <property type="entry name" value="Ribosomal_S5"/>
    <property type="match status" value="1"/>
</dbReference>
<dbReference type="GO" id="GO:0003735">
    <property type="term" value="F:structural constituent of ribosome"/>
    <property type="evidence" value="ECO:0007669"/>
    <property type="project" value="UniProtKB-UniRule"/>
</dbReference>
<dbReference type="Pfam" id="PF03719">
    <property type="entry name" value="Ribosomal_S5_C"/>
    <property type="match status" value="1"/>
</dbReference>
<dbReference type="InterPro" id="IPR018192">
    <property type="entry name" value="Ribosomal_uS5_N_CS"/>
</dbReference>
<dbReference type="STRING" id="37692.ATP_00358"/>
<dbReference type="GO" id="GO:0015935">
    <property type="term" value="C:small ribosomal subunit"/>
    <property type="evidence" value="ECO:0007669"/>
    <property type="project" value="InterPro"/>
</dbReference>
<evidence type="ECO:0000256" key="7">
    <source>
        <dbReference type="ARBA" id="ARBA00062000"/>
    </source>
</evidence>
<comment type="function">
    <text evidence="8">With S4 and S12 plays an important role in translational accuracy.</text>
</comment>
<keyword evidence="12" id="KW-1185">Reference proteome</keyword>
<evidence type="ECO:0000256" key="8">
    <source>
        <dbReference type="HAMAP-Rule" id="MF_01307"/>
    </source>
</evidence>
<dbReference type="eggNOG" id="COG0098">
    <property type="taxonomic scope" value="Bacteria"/>
</dbReference>
<dbReference type="GO" id="GO:0006412">
    <property type="term" value="P:translation"/>
    <property type="evidence" value="ECO:0007669"/>
    <property type="project" value="UniProtKB-UniRule"/>
</dbReference>
<dbReference type="PROSITE" id="PS00585">
    <property type="entry name" value="RIBOSOMAL_S5"/>
    <property type="match status" value="1"/>
</dbReference>
<keyword evidence="5 8" id="KW-0687">Ribonucleoprotein</keyword>
<sequence length="168" mass="18482">MIKQKFNKKVNLFEEKVVKIKRITKVVKGGRRFRFAVLLVVGDKKGRVGFATGKSQEVVESIKKASEKAKKNLINVPLYRTTITHLITGHFGATKILLKPVIKGTGIIAGGNAARTIFELAGINDISAKTLGSRTSINVLRAIVDGLKKLRTKEEIAKIRGISFDKVE</sequence>
<name>B3R008_PHYMT</name>
<feature type="domain" description="S5 DRBM" evidence="10">
    <location>
        <begin position="13"/>
        <end position="76"/>
    </location>
</feature>
<protein>
    <recommendedName>
        <fullName evidence="6 8">Small ribosomal subunit protein uS5</fullName>
    </recommendedName>
</protein>
<dbReference type="Gene3D" id="3.30.230.10">
    <property type="match status" value="1"/>
</dbReference>
<evidence type="ECO:0000313" key="12">
    <source>
        <dbReference type="Proteomes" id="UP000002020"/>
    </source>
</evidence>
<evidence type="ECO:0000313" key="11">
    <source>
        <dbReference type="EMBL" id="CAP18545.1"/>
    </source>
</evidence>
<accession>B3R008</accession>
<dbReference type="EMBL" id="CU469464">
    <property type="protein sequence ID" value="CAP18545.1"/>
    <property type="molecule type" value="Genomic_DNA"/>
</dbReference>
<comment type="function">
    <text evidence="8">Located at the back of the 30S subunit body where it stabilizes the conformation of the head with respect to the body.</text>
</comment>
<evidence type="ECO:0000256" key="5">
    <source>
        <dbReference type="ARBA" id="ARBA00023274"/>
    </source>
</evidence>
<dbReference type="Gene3D" id="3.30.160.20">
    <property type="match status" value="1"/>
</dbReference>